<dbReference type="GO" id="GO:0016539">
    <property type="term" value="P:intein-mediated protein splicing"/>
    <property type="evidence" value="ECO:0007669"/>
    <property type="project" value="InterPro"/>
</dbReference>
<dbReference type="InterPro" id="IPR006141">
    <property type="entry name" value="Intein_N"/>
</dbReference>
<dbReference type="OrthoDB" id="6305173at2"/>
<proteinExistence type="predicted"/>
<accession>A0A347UID0</accession>
<feature type="region of interest" description="Disordered" evidence="1">
    <location>
        <begin position="1"/>
        <end position="22"/>
    </location>
</feature>
<feature type="domain" description="Hedgehog/Intein (Hint)" evidence="2">
    <location>
        <begin position="138"/>
        <end position="283"/>
    </location>
</feature>
<dbReference type="AlphaFoldDB" id="A0A347UID0"/>
<gene>
    <name evidence="3" type="ORF">BAR1_12155</name>
</gene>
<dbReference type="KEGG" id="pamo:BAR1_12155"/>
<dbReference type="Gene3D" id="2.170.16.10">
    <property type="entry name" value="Hedgehog/Intein (Hint) domain"/>
    <property type="match status" value="1"/>
</dbReference>
<evidence type="ECO:0000313" key="3">
    <source>
        <dbReference type="EMBL" id="AXX98608.1"/>
    </source>
</evidence>
<dbReference type="InterPro" id="IPR036844">
    <property type="entry name" value="Hint_dom_sf"/>
</dbReference>
<dbReference type="InterPro" id="IPR028992">
    <property type="entry name" value="Hedgehog/Intein_dom"/>
</dbReference>
<name>A0A347UID0_9RHOB</name>
<keyword evidence="4" id="KW-1185">Reference proteome</keyword>
<dbReference type="Proteomes" id="UP000261704">
    <property type="component" value="Chromosome"/>
</dbReference>
<dbReference type="Pfam" id="PF13403">
    <property type="entry name" value="Hint_2"/>
    <property type="match status" value="1"/>
</dbReference>
<dbReference type="RefSeq" id="WP_118943263.1">
    <property type="nucleotide sequence ID" value="NZ_CP032125.1"/>
</dbReference>
<evidence type="ECO:0000259" key="2">
    <source>
        <dbReference type="Pfam" id="PF13403"/>
    </source>
</evidence>
<evidence type="ECO:0000313" key="4">
    <source>
        <dbReference type="Proteomes" id="UP000261704"/>
    </source>
</evidence>
<dbReference type="PROSITE" id="PS50817">
    <property type="entry name" value="INTEIN_N_TER"/>
    <property type="match status" value="1"/>
</dbReference>
<protein>
    <recommendedName>
        <fullName evidence="2">Hedgehog/Intein (Hint) domain-containing protein</fullName>
    </recommendedName>
</protein>
<dbReference type="SUPFAM" id="SSF51294">
    <property type="entry name" value="Hedgehog/intein (Hint) domain"/>
    <property type="match status" value="1"/>
</dbReference>
<evidence type="ECO:0000256" key="1">
    <source>
        <dbReference type="SAM" id="MobiDB-lite"/>
    </source>
</evidence>
<dbReference type="EMBL" id="CP032125">
    <property type="protein sequence ID" value="AXX98608.1"/>
    <property type="molecule type" value="Genomic_DNA"/>
</dbReference>
<reference evidence="3 4" key="1">
    <citation type="submission" date="2018-09" db="EMBL/GenBank/DDBJ databases">
        <title>Profundibacter amoris BAR1 gen. nov., sp. nov., a new member of the Roseobacter clade isolated at Lokis Castle Vent Field on the Arctic Mid-Oceanic Ridge.</title>
        <authorList>
            <person name="Le Moine Bauer S."/>
            <person name="Sjoeberg A.G."/>
            <person name="L'Haridon S."/>
            <person name="Stokke R."/>
            <person name="Roalkvam I."/>
            <person name="Steen I.H."/>
            <person name="Dahle H."/>
        </authorList>
    </citation>
    <scope>NUCLEOTIDE SEQUENCE [LARGE SCALE GENOMIC DNA]</scope>
    <source>
        <strain evidence="3 4">BAR1</strain>
    </source>
</reference>
<sequence length="337" mass="36584">MTTTFYARGDSSTANNASLNAENTSTTPVTTLEFVATDGGDIILEYNGGAEDSDTVVLVDGVEMTFTVEFSGTLPYTNKLSDVNGEDLRGTEIMVITTSDGQRYFFGTDGTLSVATMEDFPNGAHSIENVDDTTDILICFAGGTFIETPDGQIKVEDLRVGGAVNTYSGIQTLRWIGVRSIFAKELQAKPHFRPVVISKDALGAGLPSSDLLVSPNHRVLLSGWQMELNFATDSMLCAAKYLVNGTTIVTDMKTSEVKYYHLMFDNHEIVLSNGLPSESLLPCGLTAKVGQSAAEYEFKEIFGVKSFDPVNKKKSVYPALKCHEAKLMHSIKKYSLS</sequence>
<organism evidence="3 4">
    <name type="scientific">Profundibacter amoris</name>
    <dbReference type="NCBI Taxonomy" id="2171755"/>
    <lineage>
        <taxon>Bacteria</taxon>
        <taxon>Pseudomonadati</taxon>
        <taxon>Pseudomonadota</taxon>
        <taxon>Alphaproteobacteria</taxon>
        <taxon>Rhodobacterales</taxon>
        <taxon>Paracoccaceae</taxon>
        <taxon>Profundibacter</taxon>
    </lineage>
</organism>